<evidence type="ECO:0000256" key="1">
    <source>
        <dbReference type="SAM" id="MobiDB-lite"/>
    </source>
</evidence>
<comment type="caution">
    <text evidence="2">The sequence shown here is derived from an EMBL/GenBank/DDBJ whole genome shotgun (WGS) entry which is preliminary data.</text>
</comment>
<feature type="region of interest" description="Disordered" evidence="1">
    <location>
        <begin position="1"/>
        <end position="66"/>
    </location>
</feature>
<reference evidence="2 3" key="1">
    <citation type="journal article" date="2018" name="Mol. Plant">
        <title>The genome of Artemisia annua provides insight into the evolution of Asteraceae family and artemisinin biosynthesis.</title>
        <authorList>
            <person name="Shen Q."/>
            <person name="Zhang L."/>
            <person name="Liao Z."/>
            <person name="Wang S."/>
            <person name="Yan T."/>
            <person name="Shi P."/>
            <person name="Liu M."/>
            <person name="Fu X."/>
            <person name="Pan Q."/>
            <person name="Wang Y."/>
            <person name="Lv Z."/>
            <person name="Lu X."/>
            <person name="Zhang F."/>
            <person name="Jiang W."/>
            <person name="Ma Y."/>
            <person name="Chen M."/>
            <person name="Hao X."/>
            <person name="Li L."/>
            <person name="Tang Y."/>
            <person name="Lv G."/>
            <person name="Zhou Y."/>
            <person name="Sun X."/>
            <person name="Brodelius P.E."/>
            <person name="Rose J.K.C."/>
            <person name="Tang K."/>
        </authorList>
    </citation>
    <scope>NUCLEOTIDE SEQUENCE [LARGE SCALE GENOMIC DNA]</scope>
    <source>
        <strain evidence="3">cv. Huhao1</strain>
        <tissue evidence="2">Leaf</tissue>
    </source>
</reference>
<organism evidence="2 3">
    <name type="scientific">Artemisia annua</name>
    <name type="common">Sweet wormwood</name>
    <dbReference type="NCBI Taxonomy" id="35608"/>
    <lineage>
        <taxon>Eukaryota</taxon>
        <taxon>Viridiplantae</taxon>
        <taxon>Streptophyta</taxon>
        <taxon>Embryophyta</taxon>
        <taxon>Tracheophyta</taxon>
        <taxon>Spermatophyta</taxon>
        <taxon>Magnoliopsida</taxon>
        <taxon>eudicotyledons</taxon>
        <taxon>Gunneridae</taxon>
        <taxon>Pentapetalae</taxon>
        <taxon>asterids</taxon>
        <taxon>campanulids</taxon>
        <taxon>Asterales</taxon>
        <taxon>Asteraceae</taxon>
        <taxon>Asteroideae</taxon>
        <taxon>Anthemideae</taxon>
        <taxon>Artemisiinae</taxon>
        <taxon>Artemisia</taxon>
    </lineage>
</organism>
<keyword evidence="3" id="KW-1185">Reference proteome</keyword>
<gene>
    <name evidence="2" type="ORF">CTI12_AA158560</name>
</gene>
<feature type="compositionally biased region" description="Polar residues" evidence="1">
    <location>
        <begin position="12"/>
        <end position="21"/>
    </location>
</feature>
<proteinExistence type="predicted"/>
<dbReference type="Proteomes" id="UP000245207">
    <property type="component" value="Unassembled WGS sequence"/>
</dbReference>
<name>A0A2U1PDS0_ARTAN</name>
<feature type="compositionally biased region" description="Basic and acidic residues" evidence="1">
    <location>
        <begin position="1"/>
        <end position="11"/>
    </location>
</feature>
<evidence type="ECO:0000313" key="3">
    <source>
        <dbReference type="Proteomes" id="UP000245207"/>
    </source>
</evidence>
<sequence>MDCSQSEKTDEQQQANDSSMQIVAHQGEEAADKDGLKAEEANEKNDEQQQDQKLQTNESTDVKRPNNLMKIKEIKRPSSMQIVAHIA</sequence>
<dbReference type="AlphaFoldDB" id="A0A2U1PDS0"/>
<protein>
    <submittedName>
        <fullName evidence="2">Uncharacterized protein</fullName>
    </submittedName>
</protein>
<evidence type="ECO:0000313" key="2">
    <source>
        <dbReference type="EMBL" id="PWA83888.1"/>
    </source>
</evidence>
<feature type="compositionally biased region" description="Basic and acidic residues" evidence="1">
    <location>
        <begin position="26"/>
        <end position="47"/>
    </location>
</feature>
<accession>A0A2U1PDS0</accession>
<dbReference type="EMBL" id="PKPP01001292">
    <property type="protein sequence ID" value="PWA83888.1"/>
    <property type="molecule type" value="Genomic_DNA"/>
</dbReference>